<dbReference type="SMART" id="SM00827">
    <property type="entry name" value="PKS_AT"/>
    <property type="match status" value="1"/>
</dbReference>
<evidence type="ECO:0000256" key="2">
    <source>
        <dbReference type="PROSITE-ProRule" id="PRU01363"/>
    </source>
</evidence>
<dbReference type="Proteomes" id="UP001280581">
    <property type="component" value="Unassembled WGS sequence"/>
</dbReference>
<dbReference type="GO" id="GO:0016740">
    <property type="term" value="F:transferase activity"/>
    <property type="evidence" value="ECO:0007669"/>
    <property type="project" value="UniProtKB-KW"/>
</dbReference>
<dbReference type="Pfam" id="PF14765">
    <property type="entry name" value="PS-DH"/>
    <property type="match status" value="2"/>
</dbReference>
<dbReference type="InterPro" id="IPR042104">
    <property type="entry name" value="PKS_dehydratase_sf"/>
</dbReference>
<evidence type="ECO:0000313" key="4">
    <source>
        <dbReference type="EMBL" id="KAK3209993.1"/>
    </source>
</evidence>
<dbReference type="InterPro" id="IPR049551">
    <property type="entry name" value="PKS_DH_C"/>
</dbReference>
<name>A0AAN6LYA2_9PLEO</name>
<accession>A0AAN6LYA2</accession>
<dbReference type="EMBL" id="WVTA01000005">
    <property type="protein sequence ID" value="KAK3209993.1"/>
    <property type="molecule type" value="Genomic_DNA"/>
</dbReference>
<dbReference type="Gene3D" id="3.30.70.3290">
    <property type="match status" value="1"/>
</dbReference>
<dbReference type="InterPro" id="IPR001227">
    <property type="entry name" value="Ac_transferase_dom_sf"/>
</dbReference>
<proteinExistence type="predicted"/>
<dbReference type="InterPro" id="IPR020807">
    <property type="entry name" value="PKS_DH"/>
</dbReference>
<feature type="region of interest" description="N-terminal hotdog fold" evidence="2">
    <location>
        <begin position="240"/>
        <end position="371"/>
    </location>
</feature>
<reference evidence="4 5" key="1">
    <citation type="submission" date="2021-02" db="EMBL/GenBank/DDBJ databases">
        <title>Genome assembly of Pseudopithomyces chartarum.</title>
        <authorList>
            <person name="Jauregui R."/>
            <person name="Singh J."/>
            <person name="Voisey C."/>
        </authorList>
    </citation>
    <scope>NUCLEOTIDE SEQUENCE [LARGE SCALE GENOMIC DNA]</scope>
    <source>
        <strain evidence="4 5">AGR01</strain>
    </source>
</reference>
<dbReference type="Gene3D" id="3.40.366.10">
    <property type="entry name" value="Malonyl-Coenzyme A Acyl Carrier Protein, domain 2"/>
    <property type="match status" value="2"/>
</dbReference>
<keyword evidence="5" id="KW-1185">Reference proteome</keyword>
<feature type="region of interest" description="C-terminal hotdog fold" evidence="2">
    <location>
        <begin position="386"/>
        <end position="557"/>
    </location>
</feature>
<dbReference type="AlphaFoldDB" id="A0AAN6LYA2"/>
<feature type="active site" description="Proton acceptor; for dehydratase activity" evidence="2">
    <location>
        <position position="271"/>
    </location>
</feature>
<gene>
    <name evidence="4" type="ORF">GRF29_44g1292571</name>
</gene>
<dbReference type="SUPFAM" id="SSF53335">
    <property type="entry name" value="S-adenosyl-L-methionine-dependent methyltransferases"/>
    <property type="match status" value="1"/>
</dbReference>
<dbReference type="Gene3D" id="3.40.50.150">
    <property type="entry name" value="Vaccinia Virus protein VP39"/>
    <property type="match status" value="1"/>
</dbReference>
<feature type="domain" description="PKS/mFAS DH" evidence="3">
    <location>
        <begin position="240"/>
        <end position="557"/>
    </location>
</feature>
<keyword evidence="1" id="KW-0808">Transferase</keyword>
<evidence type="ECO:0000259" key="3">
    <source>
        <dbReference type="PROSITE" id="PS52019"/>
    </source>
</evidence>
<protein>
    <recommendedName>
        <fullName evidence="3">PKS/mFAS DH domain-containing protein</fullName>
    </recommendedName>
</protein>
<dbReference type="InterPro" id="IPR016035">
    <property type="entry name" value="Acyl_Trfase/lysoPLipase"/>
</dbReference>
<comment type="caution">
    <text evidence="4">The sequence shown here is derived from an EMBL/GenBank/DDBJ whole genome shotgun (WGS) entry which is preliminary data.</text>
</comment>
<feature type="active site" description="Proton donor; for dehydratase activity" evidence="2">
    <location>
        <position position="446"/>
    </location>
</feature>
<evidence type="ECO:0000313" key="5">
    <source>
        <dbReference type="Proteomes" id="UP001280581"/>
    </source>
</evidence>
<dbReference type="InterPro" id="IPR013217">
    <property type="entry name" value="Methyltransf_12"/>
</dbReference>
<organism evidence="4 5">
    <name type="scientific">Pseudopithomyces chartarum</name>
    <dbReference type="NCBI Taxonomy" id="1892770"/>
    <lineage>
        <taxon>Eukaryota</taxon>
        <taxon>Fungi</taxon>
        <taxon>Dikarya</taxon>
        <taxon>Ascomycota</taxon>
        <taxon>Pezizomycotina</taxon>
        <taxon>Dothideomycetes</taxon>
        <taxon>Pleosporomycetidae</taxon>
        <taxon>Pleosporales</taxon>
        <taxon>Massarineae</taxon>
        <taxon>Didymosphaeriaceae</taxon>
        <taxon>Pseudopithomyces</taxon>
    </lineage>
</organism>
<dbReference type="SUPFAM" id="SSF52151">
    <property type="entry name" value="FabD/lysophospholipase-like"/>
    <property type="match status" value="1"/>
</dbReference>
<evidence type="ECO:0000256" key="1">
    <source>
        <dbReference type="ARBA" id="ARBA00022679"/>
    </source>
</evidence>
<dbReference type="Pfam" id="PF21089">
    <property type="entry name" value="PKS_DH_N"/>
    <property type="match status" value="1"/>
</dbReference>
<dbReference type="InterPro" id="IPR050444">
    <property type="entry name" value="Polyketide_Synthase"/>
</dbReference>
<dbReference type="SMART" id="SM00826">
    <property type="entry name" value="PKS_DH"/>
    <property type="match status" value="1"/>
</dbReference>
<dbReference type="PANTHER" id="PTHR45681:SF6">
    <property type="entry name" value="POLYKETIDE SYNTHASE 37"/>
    <property type="match status" value="1"/>
</dbReference>
<dbReference type="InterPro" id="IPR049900">
    <property type="entry name" value="PKS_mFAS_DH"/>
</dbReference>
<dbReference type="Gene3D" id="3.10.129.110">
    <property type="entry name" value="Polyketide synthase dehydratase"/>
    <property type="match status" value="1"/>
</dbReference>
<dbReference type="PANTHER" id="PTHR45681">
    <property type="entry name" value="POLYKETIDE SYNTHASE 44-RELATED"/>
    <property type="match status" value="1"/>
</dbReference>
<dbReference type="InterPro" id="IPR014043">
    <property type="entry name" value="Acyl_transferase_dom"/>
</dbReference>
<dbReference type="PROSITE" id="PS52019">
    <property type="entry name" value="PKS_MFAS_DH"/>
    <property type="match status" value="1"/>
</dbReference>
<dbReference type="GO" id="GO:0044550">
    <property type="term" value="P:secondary metabolite biosynthetic process"/>
    <property type="evidence" value="ECO:0007669"/>
    <property type="project" value="UniProtKB-ARBA"/>
</dbReference>
<dbReference type="InterPro" id="IPR049552">
    <property type="entry name" value="PKS_DH_N"/>
</dbReference>
<dbReference type="Pfam" id="PF08242">
    <property type="entry name" value="Methyltransf_12"/>
    <property type="match status" value="1"/>
</dbReference>
<dbReference type="InterPro" id="IPR029063">
    <property type="entry name" value="SAM-dependent_MTases_sf"/>
</dbReference>
<sequence>MGQSHERDTPCTLSRHLEPLGHSSVEIGAAYAAGYLKARDAIRIAYYRGKYGKLASGREGCRGSMMAVGPSIEDAQELCDLEDFAGRIQVAASNSSASITLSGDTDNIVQPVLFSQALENASSQVSDVGLILEVGPHAALKGPVSLTVEETSNRNIPYTGLLSRNSNDLECLSDSIGFVWANLSGPVLDFKKVDALCASSSADVPRLQKTVPKYSWDHDRKFWMEARQSAVLRLRSNPHHELLGIRVESSDRAYRWRNFMKPNELSWTKGHQVQSQLIFPGAGFSIMAVEAGRTLMPTEEITLIELSDIEIMRAMTFQDENDSVETQYNLTNIIFGDSTVSAEFSCDICLSKDLRFFEPSRSRVKLYRGSPNDNTLPNRVLSGLPMSEVDIEYFYQTLWNLGYNYTGMFKSVTTLNRTTDSATGVIRIEAGEDYSTNVLFHPGPLDVAFQTIFGEMKMLCYNLSFQILMYHRSHGAPGDGRLWTVLVPTKIKRISINPLACRDESGIGCDLQFDANVSVSLFDGIIGDVDLFDASGLHKCVQVEGLQVLPLGPVTEKDDKHMFSETIWAVEKPDAVRGVPKWTLTDEEWEHAFYVERACFFYVKQLHDTITLEEREKCDWHPSKMLAWAADIVSVASRGEHPIIKQEWMHDTWELLEAPLHDSPTEAVFKNIEDQFSSYTYSDISASFFPQAQTTFSQHSSKMAYKVFDVTKEPSKQSLAERAYDLVIASNVLHATPNLEQTSTNVRKLLKSGGYLVMLEITDTEPLRPTSFFGCLPDLWVGEADGRQHYPLLPAESWSDIFRKTGFSDLDSSTPEHIVFMAPFSVMLTQAVDNQMEIIRQPLDTANKTSIDKLLVLGGSTIHSYEIAAEIKSKLDFLRESDDNSRDARVAHTGTLRSEASFLESSRARWSNF</sequence>